<feature type="compositionally biased region" description="Basic and acidic residues" evidence="6">
    <location>
        <begin position="668"/>
        <end position="684"/>
    </location>
</feature>
<dbReference type="GO" id="GO:0006820">
    <property type="term" value="P:monoatomic anion transport"/>
    <property type="evidence" value="ECO:0007669"/>
    <property type="project" value="TreeGrafter"/>
</dbReference>
<dbReference type="InterPro" id="IPR016688">
    <property type="entry name" value="MscS-like_plants/fungi"/>
</dbReference>
<organism evidence="9">
    <name type="scientific">Spumella elongata</name>
    <dbReference type="NCBI Taxonomy" id="89044"/>
    <lineage>
        <taxon>Eukaryota</taxon>
        <taxon>Sar</taxon>
        <taxon>Stramenopiles</taxon>
        <taxon>Ochrophyta</taxon>
        <taxon>Chrysophyceae</taxon>
        <taxon>Chromulinales</taxon>
        <taxon>Chromulinaceae</taxon>
        <taxon>Spumella</taxon>
    </lineage>
</organism>
<dbReference type="InterPro" id="IPR010920">
    <property type="entry name" value="LSM_dom_sf"/>
</dbReference>
<dbReference type="AlphaFoldDB" id="A0A7S3HEK3"/>
<keyword evidence="3 7" id="KW-0812">Transmembrane</keyword>
<feature type="domain" description="Mechanosensitive ion channel MscS" evidence="8">
    <location>
        <begin position="405"/>
        <end position="471"/>
    </location>
</feature>
<feature type="transmembrane region" description="Helical" evidence="7">
    <location>
        <begin position="388"/>
        <end position="411"/>
    </location>
</feature>
<evidence type="ECO:0000256" key="1">
    <source>
        <dbReference type="ARBA" id="ARBA00004141"/>
    </source>
</evidence>
<evidence type="ECO:0000256" key="6">
    <source>
        <dbReference type="SAM" id="MobiDB-lite"/>
    </source>
</evidence>
<dbReference type="Pfam" id="PF00924">
    <property type="entry name" value="MS_channel_2nd"/>
    <property type="match status" value="1"/>
</dbReference>
<comment type="similarity">
    <text evidence="2">Belongs to the MscS (TC 1.A.23) family.</text>
</comment>
<name>A0A7S3HEK3_9STRA</name>
<dbReference type="InterPro" id="IPR023408">
    <property type="entry name" value="MscS_beta-dom_sf"/>
</dbReference>
<proteinExistence type="inferred from homology"/>
<evidence type="ECO:0000313" key="9">
    <source>
        <dbReference type="EMBL" id="CAE0292639.1"/>
    </source>
</evidence>
<feature type="compositionally biased region" description="Polar residues" evidence="6">
    <location>
        <begin position="601"/>
        <end position="610"/>
    </location>
</feature>
<feature type="compositionally biased region" description="Basic and acidic residues" evidence="6">
    <location>
        <begin position="612"/>
        <end position="621"/>
    </location>
</feature>
<dbReference type="EMBL" id="HBIC01041906">
    <property type="protein sequence ID" value="CAE0292639.1"/>
    <property type="molecule type" value="Transcribed_RNA"/>
</dbReference>
<dbReference type="Gene3D" id="2.30.30.60">
    <property type="match status" value="1"/>
</dbReference>
<feature type="transmembrane region" description="Helical" evidence="7">
    <location>
        <begin position="359"/>
        <end position="382"/>
    </location>
</feature>
<evidence type="ECO:0000256" key="2">
    <source>
        <dbReference type="ARBA" id="ARBA00008017"/>
    </source>
</evidence>
<evidence type="ECO:0000256" key="3">
    <source>
        <dbReference type="ARBA" id="ARBA00022692"/>
    </source>
</evidence>
<evidence type="ECO:0000256" key="5">
    <source>
        <dbReference type="ARBA" id="ARBA00023136"/>
    </source>
</evidence>
<feature type="region of interest" description="Disordered" evidence="6">
    <location>
        <begin position="586"/>
        <end position="684"/>
    </location>
</feature>
<evidence type="ECO:0000259" key="8">
    <source>
        <dbReference type="Pfam" id="PF00924"/>
    </source>
</evidence>
<protein>
    <recommendedName>
        <fullName evidence="8">Mechanosensitive ion channel MscS domain-containing protein</fullName>
    </recommendedName>
</protein>
<keyword evidence="5 7" id="KW-0472">Membrane</keyword>
<dbReference type="GO" id="GO:0008381">
    <property type="term" value="F:mechanosensitive monoatomic ion channel activity"/>
    <property type="evidence" value="ECO:0007669"/>
    <property type="project" value="TreeGrafter"/>
</dbReference>
<reference evidence="9" key="1">
    <citation type="submission" date="2021-01" db="EMBL/GenBank/DDBJ databases">
        <authorList>
            <person name="Corre E."/>
            <person name="Pelletier E."/>
            <person name="Niang G."/>
            <person name="Scheremetjew M."/>
            <person name="Finn R."/>
            <person name="Kale V."/>
            <person name="Holt S."/>
            <person name="Cochrane G."/>
            <person name="Meng A."/>
            <person name="Brown T."/>
            <person name="Cohen L."/>
        </authorList>
    </citation>
    <scope>NUCLEOTIDE SEQUENCE</scope>
    <source>
        <strain evidence="9">CCAP 955/1</strain>
    </source>
</reference>
<dbReference type="PANTHER" id="PTHR31618:SF1">
    <property type="entry name" value="EF-HAND DOMAIN-CONTAINING PROTEIN"/>
    <property type="match status" value="1"/>
</dbReference>
<feature type="compositionally biased region" description="Basic residues" evidence="6">
    <location>
        <begin position="586"/>
        <end position="598"/>
    </location>
</feature>
<gene>
    <name evidence="9" type="ORF">SELO1098_LOCUS21489</name>
</gene>
<dbReference type="SUPFAM" id="SSF50182">
    <property type="entry name" value="Sm-like ribonucleoproteins"/>
    <property type="match status" value="1"/>
</dbReference>
<dbReference type="GO" id="GO:0005886">
    <property type="term" value="C:plasma membrane"/>
    <property type="evidence" value="ECO:0007669"/>
    <property type="project" value="TreeGrafter"/>
</dbReference>
<keyword evidence="4 7" id="KW-1133">Transmembrane helix</keyword>
<evidence type="ECO:0000256" key="4">
    <source>
        <dbReference type="ARBA" id="ARBA00022989"/>
    </source>
</evidence>
<evidence type="ECO:0000256" key="7">
    <source>
        <dbReference type="SAM" id="Phobius"/>
    </source>
</evidence>
<comment type="subcellular location">
    <subcellularLocation>
        <location evidence="1">Membrane</location>
        <topology evidence="1">Multi-pass membrane protein</topology>
    </subcellularLocation>
</comment>
<sequence length="684" mass="77244">MLELYACTIALELATSMFDRLIYFAIDMVFISRFDIAYQLHSLNGPIGYLVAIFIMRSFWGFLEPVMIFKDWNSFLNSAAVLIICLVAKNWLIRKQYVQLLETRFTSKVENLNTMIIILSELASTRPPRTAKLVRSNSSIHSSIKAIPTSSDNLAAGASHLADTITSKVKNVFAEIVENTAEEEEHEEVITRRELYQKQRHFWQSAARLNATAGRMKVITYNGVVNIHNQNQAKEFGRKLFKHLSKGGKVVITPELIRRLFEERCEIVNRDLDEKADHDLEMQKVASKPASSALYQSNGEISDLWSKAVTMFDPFSLGRISEDFCAEAVLNIYKEQRFTAASISDFGELHQSLRIGIDIVYWLVMLMVLQSTLGFDVASYLLPFVTLLLSFSFAIASLVGNVFLAMAFVFFMSPYEVGHKVQIGLVSSSVPPPLGFIKSVSLLYTVINTTKNETIKIPNHSLWNEKIYNLSETTGATHEFAIVFNINGSEGSDAEKIKLFFTRLKHFTLRESKEWKSFFLAVFSMSIPDNTIEYRVYCSHREGWGLTQGVAVAKIDYYAQIKKLREDLNLYFVKADMPVLLNSHTHAHSSEHHKHFHGHSANTSVMSSPADSPREGRERSVNVDPENPPPLPDPDMLAHRHIPAALLSDSYSTKSEGNGRRKVGSPSSKRDSDGRRKSTGKKDK</sequence>
<accession>A0A7S3HEK3</accession>
<feature type="transmembrane region" description="Helical" evidence="7">
    <location>
        <begin position="75"/>
        <end position="92"/>
    </location>
</feature>
<dbReference type="PANTHER" id="PTHR31618">
    <property type="entry name" value="MECHANOSENSITIVE ION CHANNEL PROTEIN 5"/>
    <property type="match status" value="1"/>
</dbReference>
<dbReference type="InterPro" id="IPR006685">
    <property type="entry name" value="MscS_channel_2nd"/>
</dbReference>
<feature type="transmembrane region" description="Helical" evidence="7">
    <location>
        <begin position="47"/>
        <end position="63"/>
    </location>
</feature>